<reference evidence="2" key="1">
    <citation type="journal article" date="2020" name="Nature">
        <title>Giant virus diversity and host interactions through global metagenomics.</title>
        <authorList>
            <person name="Schulz F."/>
            <person name="Roux S."/>
            <person name="Paez-Espino D."/>
            <person name="Jungbluth S."/>
            <person name="Walsh D.A."/>
            <person name="Denef V.J."/>
            <person name="McMahon K.D."/>
            <person name="Konstantinidis K.T."/>
            <person name="Eloe-Fadrosh E.A."/>
            <person name="Kyrpides N.C."/>
            <person name="Woyke T."/>
        </authorList>
    </citation>
    <scope>NUCLEOTIDE SEQUENCE</scope>
    <source>
        <strain evidence="2">GVMAG-M-3300009182-46</strain>
    </source>
</reference>
<protein>
    <submittedName>
        <fullName evidence="2">Uncharacterized protein</fullName>
    </submittedName>
</protein>
<sequence>MPSNCDEPKTRREKKGRDKQSPNSVYTAKHVRDQERLAEKRQQKNTISKENHTTSKDKHS</sequence>
<dbReference type="AlphaFoldDB" id="A0A6C0FAW3"/>
<name>A0A6C0FAW3_9ZZZZ</name>
<dbReference type="EMBL" id="MN739036">
    <property type="protein sequence ID" value="QHT36305.1"/>
    <property type="molecule type" value="Genomic_DNA"/>
</dbReference>
<organism evidence="2">
    <name type="scientific">viral metagenome</name>
    <dbReference type="NCBI Taxonomy" id="1070528"/>
    <lineage>
        <taxon>unclassified sequences</taxon>
        <taxon>metagenomes</taxon>
        <taxon>organismal metagenomes</taxon>
    </lineage>
</organism>
<feature type="compositionally biased region" description="Basic and acidic residues" evidence="1">
    <location>
        <begin position="30"/>
        <end position="60"/>
    </location>
</feature>
<proteinExistence type="predicted"/>
<feature type="region of interest" description="Disordered" evidence="1">
    <location>
        <begin position="1"/>
        <end position="60"/>
    </location>
</feature>
<accession>A0A6C0FAW3</accession>
<evidence type="ECO:0000256" key="1">
    <source>
        <dbReference type="SAM" id="MobiDB-lite"/>
    </source>
</evidence>
<evidence type="ECO:0000313" key="2">
    <source>
        <dbReference type="EMBL" id="QHT36305.1"/>
    </source>
</evidence>
<feature type="compositionally biased region" description="Basic and acidic residues" evidence="1">
    <location>
        <begin position="1"/>
        <end position="20"/>
    </location>
</feature>